<dbReference type="EMBL" id="MGJP01000058">
    <property type="protein sequence ID" value="OGN08631.1"/>
    <property type="molecule type" value="Genomic_DNA"/>
</dbReference>
<organism evidence="1 2">
    <name type="scientific">Candidatus Yanofskybacteria bacterium RIFCSPHIGHO2_02_FULL_41_11</name>
    <dbReference type="NCBI Taxonomy" id="1802675"/>
    <lineage>
        <taxon>Bacteria</taxon>
        <taxon>Candidatus Yanofskyibacteriota</taxon>
    </lineage>
</organism>
<protein>
    <submittedName>
        <fullName evidence="1">Uncharacterized protein</fullName>
    </submittedName>
</protein>
<dbReference type="InterPro" id="IPR009003">
    <property type="entry name" value="Peptidase_S1_PA"/>
</dbReference>
<evidence type="ECO:0000313" key="2">
    <source>
        <dbReference type="Proteomes" id="UP000177167"/>
    </source>
</evidence>
<name>A0A1F8F655_9BACT</name>
<dbReference type="AlphaFoldDB" id="A0A1F8F655"/>
<reference evidence="1 2" key="1">
    <citation type="journal article" date="2016" name="Nat. Commun.">
        <title>Thousands of microbial genomes shed light on interconnected biogeochemical processes in an aquifer system.</title>
        <authorList>
            <person name="Anantharaman K."/>
            <person name="Brown C.T."/>
            <person name="Hug L.A."/>
            <person name="Sharon I."/>
            <person name="Castelle C.J."/>
            <person name="Probst A.J."/>
            <person name="Thomas B.C."/>
            <person name="Singh A."/>
            <person name="Wilkins M.J."/>
            <person name="Karaoz U."/>
            <person name="Brodie E.L."/>
            <person name="Williams K.H."/>
            <person name="Hubbard S.S."/>
            <person name="Banfield J.F."/>
        </authorList>
    </citation>
    <scope>NUCLEOTIDE SEQUENCE [LARGE SCALE GENOMIC DNA]</scope>
</reference>
<gene>
    <name evidence="1" type="ORF">A3J46_02935</name>
</gene>
<accession>A0A1F8F655</accession>
<comment type="caution">
    <text evidence="1">The sequence shown here is derived from an EMBL/GenBank/DDBJ whole genome shotgun (WGS) entry which is preliminary data.</text>
</comment>
<evidence type="ECO:0000313" key="1">
    <source>
        <dbReference type="EMBL" id="OGN08631.1"/>
    </source>
</evidence>
<dbReference type="SUPFAM" id="SSF50494">
    <property type="entry name" value="Trypsin-like serine proteases"/>
    <property type="match status" value="1"/>
</dbReference>
<dbReference type="Proteomes" id="UP000177167">
    <property type="component" value="Unassembled WGS sequence"/>
</dbReference>
<proteinExistence type="predicted"/>
<sequence length="302" mass="33483">MLGLIVGCDPSDEETNIYRKGRYFPGGINVPVASLISEWAGKVRVMGSAWLIDGGNGALFSAKHVTDAFMGNIVELGGSECKVFLSGKIYDCTIARVPPLRDAVVLNISSPFKLSELPKPYKIAETKVKLGDQVFIQGLHLHSLEIRELNKKEGFGDFVVPIFKTFYGRRFGNKCNEREEVFHNIEAKVTALDVRIKIDDQENDPMGGLKYKTNRYFMVKTLRNHKFSFAGLSGGVAVRLSKNGEPEAVGIITGEKPVELEYDKNRNLKNSPCGQPIMTADTIAVTPIESVSELIDYARYSR</sequence>